<dbReference type="GO" id="GO:0071949">
    <property type="term" value="F:FAD binding"/>
    <property type="evidence" value="ECO:0007669"/>
    <property type="project" value="InterPro"/>
</dbReference>
<dbReference type="Proteomes" id="UP000198282">
    <property type="component" value="Unassembled WGS sequence"/>
</dbReference>
<evidence type="ECO:0000256" key="1">
    <source>
        <dbReference type="SAM" id="MobiDB-lite"/>
    </source>
</evidence>
<evidence type="ECO:0000313" key="3">
    <source>
        <dbReference type="EMBL" id="SNS75756.1"/>
    </source>
</evidence>
<feature type="domain" description="FAD-binding" evidence="2">
    <location>
        <begin position="4"/>
        <end position="311"/>
    </location>
</feature>
<gene>
    <name evidence="3" type="ORF">SAMN05216276_101571</name>
</gene>
<name>A0A239H2Q1_9ACTN</name>
<accession>A0A239H2Q1</accession>
<proteinExistence type="predicted"/>
<dbReference type="Gene3D" id="3.50.50.60">
    <property type="entry name" value="FAD/NAD(P)-binding domain"/>
    <property type="match status" value="1"/>
</dbReference>
<sequence>MENTTVLISGASIAGPALAYWLNRYGHTVTVVEKAPGLRAGGQAVDFKGVTHRTVLDRMGILEEVRRRQTGGTDQVIVDANGRRLTVMPGEFSGGEIEILRGDLAALLYERTAEGCEYVFGDSITSLTETAGGVHVTFEHGAPRTFDLVVGADGIHSNVRRLAFGPESEYVQFLGYHYALVDLDLDLDTGFDSVMYNEPGRLASFGGPKAPAFFVFASEKLDYDRYDVDQQKRILADAYRGAGWLIPQLMAGVPDARGLYLDSISRVRIDRYARGRVVLLGDAAYGNTLGGFGTELAIVGAYVLAGELAAADGDHRVAFQKYDEAFRGYAKVAGQGSAGPFLAPSTRGRIRMRNWMFKRGFLLRAMLRVTDRFATDIELKDYTSLVRSSDGAETRDGEPGACATVRLSDERAVARTATPPQPKTDPVPNGD</sequence>
<dbReference type="Pfam" id="PF01494">
    <property type="entry name" value="FAD_binding_3"/>
    <property type="match status" value="1"/>
</dbReference>
<dbReference type="AlphaFoldDB" id="A0A239H2Q1"/>
<dbReference type="EMBL" id="FZOD01000015">
    <property type="protein sequence ID" value="SNS75756.1"/>
    <property type="molecule type" value="Genomic_DNA"/>
</dbReference>
<reference evidence="3 4" key="1">
    <citation type="submission" date="2017-06" db="EMBL/GenBank/DDBJ databases">
        <authorList>
            <person name="Kim H.J."/>
            <person name="Triplett B.A."/>
        </authorList>
    </citation>
    <scope>NUCLEOTIDE SEQUENCE [LARGE SCALE GENOMIC DNA]</scope>
    <source>
        <strain evidence="3 4">CGMCC 4.2132</strain>
    </source>
</reference>
<feature type="region of interest" description="Disordered" evidence="1">
    <location>
        <begin position="389"/>
        <end position="431"/>
    </location>
</feature>
<dbReference type="InterPro" id="IPR051704">
    <property type="entry name" value="FAD_aromatic-hydroxylase"/>
</dbReference>
<evidence type="ECO:0000259" key="2">
    <source>
        <dbReference type="Pfam" id="PF01494"/>
    </source>
</evidence>
<dbReference type="PANTHER" id="PTHR46865">
    <property type="entry name" value="OXIDOREDUCTASE-RELATED"/>
    <property type="match status" value="1"/>
</dbReference>
<dbReference type="OrthoDB" id="3356051at2"/>
<dbReference type="InterPro" id="IPR036188">
    <property type="entry name" value="FAD/NAD-bd_sf"/>
</dbReference>
<dbReference type="RefSeq" id="WP_089208363.1">
    <property type="nucleotide sequence ID" value="NZ_FZOD01000015.1"/>
</dbReference>
<dbReference type="InterPro" id="IPR002938">
    <property type="entry name" value="FAD-bd"/>
</dbReference>
<dbReference type="Gene3D" id="3.30.9.10">
    <property type="entry name" value="D-Amino Acid Oxidase, subunit A, domain 2"/>
    <property type="match status" value="1"/>
</dbReference>
<evidence type="ECO:0000313" key="4">
    <source>
        <dbReference type="Proteomes" id="UP000198282"/>
    </source>
</evidence>
<protein>
    <submittedName>
        <fullName evidence="3">2-polyprenyl-6-methoxyphenol hydroxylase</fullName>
    </submittedName>
</protein>
<organism evidence="3 4">
    <name type="scientific">Streptosporangium subroseum</name>
    <dbReference type="NCBI Taxonomy" id="106412"/>
    <lineage>
        <taxon>Bacteria</taxon>
        <taxon>Bacillati</taxon>
        <taxon>Actinomycetota</taxon>
        <taxon>Actinomycetes</taxon>
        <taxon>Streptosporangiales</taxon>
        <taxon>Streptosporangiaceae</taxon>
        <taxon>Streptosporangium</taxon>
    </lineage>
</organism>
<dbReference type="SUPFAM" id="SSF51905">
    <property type="entry name" value="FAD/NAD(P)-binding domain"/>
    <property type="match status" value="1"/>
</dbReference>
<dbReference type="PANTHER" id="PTHR46865:SF2">
    <property type="entry name" value="MONOOXYGENASE"/>
    <property type="match status" value="1"/>
</dbReference>
<keyword evidence="4" id="KW-1185">Reference proteome</keyword>
<dbReference type="PRINTS" id="PR00420">
    <property type="entry name" value="RNGMNOXGNASE"/>
</dbReference>